<dbReference type="EMBL" id="JAANOW010000002">
    <property type="protein sequence ID" value="NIH96933.1"/>
    <property type="molecule type" value="Genomic_DNA"/>
</dbReference>
<feature type="transmembrane region" description="Helical" evidence="1">
    <location>
        <begin position="7"/>
        <end position="27"/>
    </location>
</feature>
<proteinExistence type="predicted"/>
<dbReference type="RefSeq" id="WP_167161580.1">
    <property type="nucleotide sequence ID" value="NZ_JAANOW010000002.1"/>
</dbReference>
<feature type="transmembrane region" description="Helical" evidence="1">
    <location>
        <begin position="47"/>
        <end position="67"/>
    </location>
</feature>
<dbReference type="AlphaFoldDB" id="A0A7X5U1Z3"/>
<comment type="caution">
    <text evidence="2">The sequence shown here is derived from an EMBL/GenBank/DDBJ whole genome shotgun (WGS) entry which is preliminary data.</text>
</comment>
<accession>A0A7X5U1Z3</accession>
<evidence type="ECO:0000313" key="2">
    <source>
        <dbReference type="EMBL" id="NIH96933.1"/>
    </source>
</evidence>
<keyword evidence="3" id="KW-1185">Reference proteome</keyword>
<sequence>MGFTRFVAHWWGAGVVVALGVVGAVDITGRLTLMYRWLHEHVSPEGWSALGTWATAAIALGAAAFAWSQVREARRTREEQAQPNVVLYAEPNPSTKQFLEIVVKNFGTTPAYNVKTIVNPPIKATPNNFSKGKLVQVIIPEFPILAPGQEWRTGWDFTRARNRHNKKWAPLIGKSESELTDEEKFTIQAQMNYSGETYSYEQVIADMTLPSTHDIDVFYQDSQKREYTTTAVLDSELYKDTTWVDIKTVHNLVKVIEKQLEEQNKGLSAIHQRLVEFGTEHDGIWVYGSADDEEREFREALKIADRLESREAQDSFDYDLFGGRSGRTRRVLRMDEIVALPAKDAKPLDIFVPTVEDVPDLGASWRISYVRTHQHSQFGMVSDLYTVSGEFMRVPATATIRVIRTESPSTPTKPSEEL</sequence>
<evidence type="ECO:0000256" key="1">
    <source>
        <dbReference type="SAM" id="Phobius"/>
    </source>
</evidence>
<keyword evidence="1" id="KW-0472">Membrane</keyword>
<organism evidence="2 3">
    <name type="scientific">Mycolicibacterium fluoranthenivorans</name>
    <dbReference type="NCBI Taxonomy" id="258505"/>
    <lineage>
        <taxon>Bacteria</taxon>
        <taxon>Bacillati</taxon>
        <taxon>Actinomycetota</taxon>
        <taxon>Actinomycetes</taxon>
        <taxon>Mycobacteriales</taxon>
        <taxon>Mycobacteriaceae</taxon>
        <taxon>Mycolicibacterium</taxon>
    </lineage>
</organism>
<reference evidence="2 3" key="1">
    <citation type="submission" date="2020-03" db="EMBL/GenBank/DDBJ databases">
        <title>Sequencing the genomes of 1000 actinobacteria strains.</title>
        <authorList>
            <person name="Klenk H.-P."/>
        </authorList>
    </citation>
    <scope>NUCLEOTIDE SEQUENCE [LARGE SCALE GENOMIC DNA]</scope>
    <source>
        <strain evidence="2 3">DSM 44556</strain>
    </source>
</reference>
<dbReference type="Proteomes" id="UP000547444">
    <property type="component" value="Unassembled WGS sequence"/>
</dbReference>
<name>A0A7X5U1Z3_9MYCO</name>
<keyword evidence="1" id="KW-1133">Transmembrane helix</keyword>
<evidence type="ECO:0000313" key="3">
    <source>
        <dbReference type="Proteomes" id="UP000547444"/>
    </source>
</evidence>
<protein>
    <submittedName>
        <fullName evidence="2">Uncharacterized protein</fullName>
    </submittedName>
</protein>
<gene>
    <name evidence="2" type="ORF">FHU31_003923</name>
</gene>
<keyword evidence="1" id="KW-0812">Transmembrane</keyword>